<evidence type="ECO:0000313" key="1">
    <source>
        <dbReference type="EMBL" id="KAL0563115.1"/>
    </source>
</evidence>
<comment type="caution">
    <text evidence="1">The sequence shown here is derived from an EMBL/GenBank/DDBJ whole genome shotgun (WGS) entry which is preliminary data.</text>
</comment>
<dbReference type="SUPFAM" id="SSF82199">
    <property type="entry name" value="SET domain"/>
    <property type="match status" value="1"/>
</dbReference>
<keyword evidence="2" id="KW-1185">Reference proteome</keyword>
<evidence type="ECO:0008006" key="3">
    <source>
        <dbReference type="Google" id="ProtNLM"/>
    </source>
</evidence>
<dbReference type="Proteomes" id="UP001465976">
    <property type="component" value="Unassembled WGS sequence"/>
</dbReference>
<sequence length="208" mass="24376">MTRCTLTQLSPKRRPHLSFNSKTFGLELHAACPIKKGDELFIQYHDIEPLIAAGQEELAPYGFQCRCQTCQESTKSDLLRRMLCVKPLPERPLKRLVVWLMARGSLSPGNRRDVVQPYFEQLRLLEEVPVWYRGTLSALGMVYCMMGNADEAFECLHKREMILYVKLGQPRESDQQIRKWIVDSPRWRWRNEVQKIMKHLDILLESSK</sequence>
<proteinExistence type="predicted"/>
<dbReference type="EMBL" id="JBAHYK010003919">
    <property type="protein sequence ID" value="KAL0563115.1"/>
    <property type="molecule type" value="Genomic_DNA"/>
</dbReference>
<dbReference type="Gene3D" id="2.170.270.10">
    <property type="entry name" value="SET domain"/>
    <property type="match status" value="1"/>
</dbReference>
<gene>
    <name evidence="1" type="ORF">V5O48_018960</name>
</gene>
<accession>A0ABR3EJT3</accession>
<organism evidence="1 2">
    <name type="scientific">Marasmius crinis-equi</name>
    <dbReference type="NCBI Taxonomy" id="585013"/>
    <lineage>
        <taxon>Eukaryota</taxon>
        <taxon>Fungi</taxon>
        <taxon>Dikarya</taxon>
        <taxon>Basidiomycota</taxon>
        <taxon>Agaricomycotina</taxon>
        <taxon>Agaricomycetes</taxon>
        <taxon>Agaricomycetidae</taxon>
        <taxon>Agaricales</taxon>
        <taxon>Marasmiineae</taxon>
        <taxon>Marasmiaceae</taxon>
        <taxon>Marasmius</taxon>
    </lineage>
</organism>
<evidence type="ECO:0000313" key="2">
    <source>
        <dbReference type="Proteomes" id="UP001465976"/>
    </source>
</evidence>
<protein>
    <recommendedName>
        <fullName evidence="3">SET domain-containing protein</fullName>
    </recommendedName>
</protein>
<reference evidence="1 2" key="1">
    <citation type="submission" date="2024-02" db="EMBL/GenBank/DDBJ databases">
        <title>A draft genome for the cacao thread blight pathogen Marasmius crinis-equi.</title>
        <authorList>
            <person name="Cohen S.P."/>
            <person name="Baruah I.K."/>
            <person name="Amoako-Attah I."/>
            <person name="Bukari Y."/>
            <person name="Meinhardt L.W."/>
            <person name="Bailey B.A."/>
        </authorList>
    </citation>
    <scope>NUCLEOTIDE SEQUENCE [LARGE SCALE GENOMIC DNA]</scope>
    <source>
        <strain evidence="1 2">GH-76</strain>
    </source>
</reference>
<dbReference type="InterPro" id="IPR046341">
    <property type="entry name" value="SET_dom_sf"/>
</dbReference>
<name>A0ABR3EJT3_9AGAR</name>